<dbReference type="RefSeq" id="WP_191629213.1">
    <property type="nucleotide sequence ID" value="NZ_CABPRZ010000034.1"/>
</dbReference>
<feature type="region of interest" description="Disordered" evidence="3">
    <location>
        <begin position="133"/>
        <end position="173"/>
    </location>
</feature>
<proteinExistence type="predicted"/>
<evidence type="ECO:0000256" key="2">
    <source>
        <dbReference type="PROSITE-ProRule" id="PRU01091"/>
    </source>
</evidence>
<dbReference type="Pfam" id="PF00486">
    <property type="entry name" value="Trans_reg_C"/>
    <property type="match status" value="1"/>
</dbReference>
<dbReference type="Gene3D" id="1.10.10.10">
    <property type="entry name" value="Winged helix-like DNA-binding domain superfamily/Winged helix DNA-binding domain"/>
    <property type="match status" value="1"/>
</dbReference>
<reference evidence="5 6" key="1">
    <citation type="submission" date="2019-08" db="EMBL/GenBank/DDBJ databases">
        <authorList>
            <person name="Peeters C."/>
        </authorList>
    </citation>
    <scope>NUCLEOTIDE SEQUENCE [LARGE SCALE GENOMIC DNA]</scope>
    <source>
        <strain evidence="5 6">LMG 30175</strain>
    </source>
</reference>
<feature type="domain" description="OmpR/PhoB-type" evidence="4">
    <location>
        <begin position="1"/>
        <end position="105"/>
    </location>
</feature>
<protein>
    <submittedName>
        <fullName evidence="5">Transcriptional regulator HilA</fullName>
    </submittedName>
</protein>
<dbReference type="InterPro" id="IPR036388">
    <property type="entry name" value="WH-like_DNA-bd_sf"/>
</dbReference>
<evidence type="ECO:0000313" key="6">
    <source>
        <dbReference type="Proteomes" id="UP000414233"/>
    </source>
</evidence>
<dbReference type="Proteomes" id="UP000414233">
    <property type="component" value="Unassembled WGS sequence"/>
</dbReference>
<evidence type="ECO:0000256" key="3">
    <source>
        <dbReference type="SAM" id="MobiDB-lite"/>
    </source>
</evidence>
<dbReference type="SUPFAM" id="SSF46894">
    <property type="entry name" value="C-terminal effector domain of the bipartite response regulators"/>
    <property type="match status" value="1"/>
</dbReference>
<dbReference type="GO" id="GO:0003677">
    <property type="term" value="F:DNA binding"/>
    <property type="evidence" value="ECO:0007669"/>
    <property type="project" value="UniProtKB-UniRule"/>
</dbReference>
<dbReference type="GO" id="GO:0006355">
    <property type="term" value="P:regulation of DNA-templated transcription"/>
    <property type="evidence" value="ECO:0007669"/>
    <property type="project" value="InterPro"/>
</dbReference>
<dbReference type="GO" id="GO:0000160">
    <property type="term" value="P:phosphorelay signal transduction system"/>
    <property type="evidence" value="ECO:0007669"/>
    <property type="project" value="InterPro"/>
</dbReference>
<keyword evidence="1 2" id="KW-0238">DNA-binding</keyword>
<dbReference type="InterPro" id="IPR016032">
    <property type="entry name" value="Sig_transdc_resp-reg_C-effctor"/>
</dbReference>
<name>A0A5E4ZA72_9BURK</name>
<evidence type="ECO:0000256" key="1">
    <source>
        <dbReference type="ARBA" id="ARBA00023125"/>
    </source>
</evidence>
<dbReference type="CDD" id="cd00383">
    <property type="entry name" value="trans_reg_C"/>
    <property type="match status" value="1"/>
</dbReference>
<accession>A0A5E4ZA72</accession>
<sequence length="331" mass="36035">MAKYLIGGAAYFDDERYELTAAQQADRTVSLGPTASRCLQVLLEANGEIVTKRKLLAEGWEQYGSVVSDNNISQTIAQIRKALQQLDMDPGLVATVPRIGYRLSDATLVTRFVDPASPLPAALGTDNVAELPAPSPFMSESPDRDAVSINTDTGTGSEARAPRDTDATPQRQMQPAPVELIQPPPPFLDHSAIAASAPNRAHLRHSRPLAVAIWCGLALASLLAARHFVPVMRADLRASAPTVSYLPVAGNGPSTRYFVLRDKIDDPAFVQNALDTLKRRPPVSVPDIDTRRIYINSTLRSDVFSYFLCREAITDEQPDCISYLLLNEAAK</sequence>
<evidence type="ECO:0000313" key="5">
    <source>
        <dbReference type="EMBL" id="VVE57492.1"/>
    </source>
</evidence>
<dbReference type="AlphaFoldDB" id="A0A5E4ZA72"/>
<dbReference type="SMART" id="SM00862">
    <property type="entry name" value="Trans_reg_C"/>
    <property type="match status" value="1"/>
</dbReference>
<organism evidence="5 6">
    <name type="scientific">Pandoraea terrae</name>
    <dbReference type="NCBI Taxonomy" id="1537710"/>
    <lineage>
        <taxon>Bacteria</taxon>
        <taxon>Pseudomonadati</taxon>
        <taxon>Pseudomonadota</taxon>
        <taxon>Betaproteobacteria</taxon>
        <taxon>Burkholderiales</taxon>
        <taxon>Burkholderiaceae</taxon>
        <taxon>Pandoraea</taxon>
    </lineage>
</organism>
<gene>
    <name evidence="5" type="primary">hilA_3</name>
    <name evidence="5" type="ORF">PTE30175_05104</name>
</gene>
<feature type="DNA-binding region" description="OmpR/PhoB-type" evidence="2">
    <location>
        <begin position="1"/>
        <end position="105"/>
    </location>
</feature>
<dbReference type="EMBL" id="CABPRZ010000034">
    <property type="protein sequence ID" value="VVE57492.1"/>
    <property type="molecule type" value="Genomic_DNA"/>
</dbReference>
<dbReference type="InterPro" id="IPR001867">
    <property type="entry name" value="OmpR/PhoB-type_DNA-bd"/>
</dbReference>
<dbReference type="PROSITE" id="PS51755">
    <property type="entry name" value="OMPR_PHOB"/>
    <property type="match status" value="1"/>
</dbReference>
<evidence type="ECO:0000259" key="4">
    <source>
        <dbReference type="PROSITE" id="PS51755"/>
    </source>
</evidence>
<keyword evidence="6" id="KW-1185">Reference proteome</keyword>